<keyword evidence="2" id="KW-1185">Reference proteome</keyword>
<dbReference type="PANTHER" id="PTHR34591:SF21">
    <property type="entry name" value="F-BOX DOMAIN CONTAINING PROTEIN, EXPRESSED"/>
    <property type="match status" value="1"/>
</dbReference>
<proteinExistence type="predicted"/>
<feature type="non-terminal residue" evidence="1">
    <location>
        <position position="258"/>
    </location>
</feature>
<evidence type="ECO:0000313" key="1">
    <source>
        <dbReference type="EMBL" id="TVU23648.1"/>
    </source>
</evidence>
<accession>A0A5J9UK38</accession>
<organism evidence="1 2">
    <name type="scientific">Eragrostis curvula</name>
    <name type="common">weeping love grass</name>
    <dbReference type="NCBI Taxonomy" id="38414"/>
    <lineage>
        <taxon>Eukaryota</taxon>
        <taxon>Viridiplantae</taxon>
        <taxon>Streptophyta</taxon>
        <taxon>Embryophyta</taxon>
        <taxon>Tracheophyta</taxon>
        <taxon>Spermatophyta</taxon>
        <taxon>Magnoliopsida</taxon>
        <taxon>Liliopsida</taxon>
        <taxon>Poales</taxon>
        <taxon>Poaceae</taxon>
        <taxon>PACMAD clade</taxon>
        <taxon>Chloridoideae</taxon>
        <taxon>Eragrostideae</taxon>
        <taxon>Eragrostidinae</taxon>
        <taxon>Eragrostis</taxon>
    </lineage>
</organism>
<dbReference type="Proteomes" id="UP000324897">
    <property type="component" value="Chromosome 2"/>
</dbReference>
<protein>
    <recommendedName>
        <fullName evidence="3">DUF1618 domain-containing protein</fullName>
    </recommendedName>
</protein>
<dbReference type="Gramene" id="TVU23648">
    <property type="protein sequence ID" value="TVU23648"/>
    <property type="gene ID" value="EJB05_26027"/>
</dbReference>
<gene>
    <name evidence="1" type="ORF">EJB05_26027</name>
</gene>
<dbReference type="EMBL" id="RWGY01000013">
    <property type="protein sequence ID" value="TVU23648.1"/>
    <property type="molecule type" value="Genomic_DNA"/>
</dbReference>
<comment type="caution">
    <text evidence="1">The sequence shown here is derived from an EMBL/GenBank/DDBJ whole genome shotgun (WGS) entry which is preliminary data.</text>
</comment>
<dbReference type="OrthoDB" id="608163at2759"/>
<name>A0A5J9UK38_9POAL</name>
<sequence>MEWPPSRWRCHQLSPKTGRWRERVFVREGEAAGTVADLLMDSVPYSWEPRWRFSAYWQGALYLHCHGCPCQTQHTELSNLRSTAPSAITISEKGVYFAAIYKWQLRVWILTESSPDRTEWIVRHDRVLKPNSWSAVAHDYHRIKFEGPWNLDDYEKRKTRADFDWSSDDDDVIQTVDWYENSNDDEDMNPDTFHVLGFHPYKEVIFLTTCGLAVAYHLNSIKVQFLGILSPIDYSRGLTDSFVYTPWIEAGALRCAHK</sequence>
<evidence type="ECO:0008006" key="3">
    <source>
        <dbReference type="Google" id="ProtNLM"/>
    </source>
</evidence>
<dbReference type="PANTHER" id="PTHR34591">
    <property type="entry name" value="OS03G0653100 PROTEIN-RELATED"/>
    <property type="match status" value="1"/>
</dbReference>
<reference evidence="1 2" key="1">
    <citation type="journal article" date="2019" name="Sci. Rep.">
        <title>A high-quality genome of Eragrostis curvula grass provides insights into Poaceae evolution and supports new strategies to enhance forage quality.</title>
        <authorList>
            <person name="Carballo J."/>
            <person name="Santos B.A.C.M."/>
            <person name="Zappacosta D."/>
            <person name="Garbus I."/>
            <person name="Selva J.P."/>
            <person name="Gallo C.A."/>
            <person name="Diaz A."/>
            <person name="Albertini E."/>
            <person name="Caccamo M."/>
            <person name="Echenique V."/>
        </authorList>
    </citation>
    <scope>NUCLEOTIDE SEQUENCE [LARGE SCALE GENOMIC DNA]</scope>
    <source>
        <strain evidence="2">cv. Victoria</strain>
        <tissue evidence="1">Leaf</tissue>
    </source>
</reference>
<evidence type="ECO:0000313" key="2">
    <source>
        <dbReference type="Proteomes" id="UP000324897"/>
    </source>
</evidence>
<dbReference type="AlphaFoldDB" id="A0A5J9UK38"/>
<feature type="non-terminal residue" evidence="1">
    <location>
        <position position="1"/>
    </location>
</feature>